<name>C1EEC7_MICCC</name>
<dbReference type="InParanoid" id="C1EEC7"/>
<keyword evidence="3" id="KW-1185">Reference proteome</keyword>
<dbReference type="EMBL" id="CP001330">
    <property type="protein sequence ID" value="ACO66213.1"/>
    <property type="molecule type" value="Genomic_DNA"/>
</dbReference>
<organism evidence="2 3">
    <name type="scientific">Micromonas commoda (strain RCC299 / NOUM17 / CCMP2709)</name>
    <name type="common">Picoplanktonic green alga</name>
    <dbReference type="NCBI Taxonomy" id="296587"/>
    <lineage>
        <taxon>Eukaryota</taxon>
        <taxon>Viridiplantae</taxon>
        <taxon>Chlorophyta</taxon>
        <taxon>Mamiellophyceae</taxon>
        <taxon>Mamiellales</taxon>
        <taxon>Mamiellaceae</taxon>
        <taxon>Micromonas</taxon>
    </lineage>
</organism>
<accession>C1EEC7</accession>
<feature type="compositionally biased region" description="Polar residues" evidence="1">
    <location>
        <begin position="119"/>
        <end position="130"/>
    </location>
</feature>
<protein>
    <submittedName>
        <fullName evidence="2">Uncharacterized protein</fullName>
    </submittedName>
</protein>
<feature type="region of interest" description="Disordered" evidence="1">
    <location>
        <begin position="1"/>
        <end position="52"/>
    </location>
</feature>
<feature type="compositionally biased region" description="Basic and acidic residues" evidence="1">
    <location>
        <begin position="31"/>
        <end position="40"/>
    </location>
</feature>
<dbReference type="Proteomes" id="UP000002009">
    <property type="component" value="Chromosome 11"/>
</dbReference>
<sequence>MADMKRPSSVTVSDEPTDGPTTPESKAPPKPSKEWAEPDHPGPLFIAKPRTPNGSFASDTVGVYQRVHYPNELPYVEKATPAAEGPDYPWLTSFQRKQMGIEDHEGIEIKGRRNPSGGFFSTSDVASKVK</sequence>
<dbReference type="AlphaFoldDB" id="C1EEC7"/>
<dbReference type="KEGG" id="mis:MICPUN_53411"/>
<proteinExistence type="predicted"/>
<reference evidence="2 3" key="1">
    <citation type="journal article" date="2009" name="Science">
        <title>Green evolution and dynamic adaptations revealed by genomes of the marine picoeukaryotes Micromonas.</title>
        <authorList>
            <person name="Worden A.Z."/>
            <person name="Lee J.H."/>
            <person name="Mock T."/>
            <person name="Rouze P."/>
            <person name="Simmons M.P."/>
            <person name="Aerts A.L."/>
            <person name="Allen A.E."/>
            <person name="Cuvelier M.L."/>
            <person name="Derelle E."/>
            <person name="Everett M.V."/>
            <person name="Foulon E."/>
            <person name="Grimwood J."/>
            <person name="Gundlach H."/>
            <person name="Henrissat B."/>
            <person name="Napoli C."/>
            <person name="McDonald S.M."/>
            <person name="Parker M.S."/>
            <person name="Rombauts S."/>
            <person name="Salamov A."/>
            <person name="Von Dassow P."/>
            <person name="Badger J.H."/>
            <person name="Coutinho P.M."/>
            <person name="Demir E."/>
            <person name="Dubchak I."/>
            <person name="Gentemann C."/>
            <person name="Eikrem W."/>
            <person name="Gready J.E."/>
            <person name="John U."/>
            <person name="Lanier W."/>
            <person name="Lindquist E.A."/>
            <person name="Lucas S."/>
            <person name="Mayer K.F."/>
            <person name="Moreau H."/>
            <person name="Not F."/>
            <person name="Otillar R."/>
            <person name="Panaud O."/>
            <person name="Pangilinan J."/>
            <person name="Paulsen I."/>
            <person name="Piegu B."/>
            <person name="Poliakov A."/>
            <person name="Robbens S."/>
            <person name="Schmutz J."/>
            <person name="Toulza E."/>
            <person name="Wyss T."/>
            <person name="Zelensky A."/>
            <person name="Zhou K."/>
            <person name="Armbrust E.V."/>
            <person name="Bhattacharya D."/>
            <person name="Goodenough U.W."/>
            <person name="Van de Peer Y."/>
            <person name="Grigoriev I.V."/>
        </authorList>
    </citation>
    <scope>NUCLEOTIDE SEQUENCE [LARGE SCALE GENOMIC DNA]</scope>
    <source>
        <strain evidence="3">RCC299 / NOUM17</strain>
    </source>
</reference>
<gene>
    <name evidence="2" type="ORF">MICPUN_53411</name>
</gene>
<dbReference type="RefSeq" id="XP_002504955.1">
    <property type="nucleotide sequence ID" value="XM_002504909.1"/>
</dbReference>
<evidence type="ECO:0000313" key="3">
    <source>
        <dbReference type="Proteomes" id="UP000002009"/>
    </source>
</evidence>
<evidence type="ECO:0000256" key="1">
    <source>
        <dbReference type="SAM" id="MobiDB-lite"/>
    </source>
</evidence>
<dbReference type="GeneID" id="8247676"/>
<evidence type="ECO:0000313" key="2">
    <source>
        <dbReference type="EMBL" id="ACO66213.1"/>
    </source>
</evidence>
<feature type="region of interest" description="Disordered" evidence="1">
    <location>
        <begin position="107"/>
        <end position="130"/>
    </location>
</feature>